<reference evidence="1 2" key="1">
    <citation type="submission" date="2019-03" db="EMBL/GenBank/DDBJ databases">
        <authorList>
            <person name="Kim M.K.M."/>
        </authorList>
    </citation>
    <scope>NUCLEOTIDE SEQUENCE [LARGE SCALE GENOMIC DNA]</scope>
    <source>
        <strain evidence="1 2">17J68-12</strain>
    </source>
</reference>
<dbReference type="GO" id="GO:1990281">
    <property type="term" value="C:efflux pump complex"/>
    <property type="evidence" value="ECO:0007669"/>
    <property type="project" value="TreeGrafter"/>
</dbReference>
<dbReference type="InterPro" id="IPR011053">
    <property type="entry name" value="Single_hybrid_motif"/>
</dbReference>
<dbReference type="Proteomes" id="UP000295334">
    <property type="component" value="Unassembled WGS sequence"/>
</dbReference>
<dbReference type="GO" id="GO:0015562">
    <property type="term" value="F:efflux transmembrane transporter activity"/>
    <property type="evidence" value="ECO:0007669"/>
    <property type="project" value="TreeGrafter"/>
</dbReference>
<evidence type="ECO:0000313" key="2">
    <source>
        <dbReference type="Proteomes" id="UP000295334"/>
    </source>
</evidence>
<organism evidence="1 2">
    <name type="scientific">Flaviaesturariibacter flavus</name>
    <dbReference type="NCBI Taxonomy" id="2502780"/>
    <lineage>
        <taxon>Bacteria</taxon>
        <taxon>Pseudomonadati</taxon>
        <taxon>Bacteroidota</taxon>
        <taxon>Chitinophagia</taxon>
        <taxon>Chitinophagales</taxon>
        <taxon>Chitinophagaceae</taxon>
        <taxon>Flaviaestuariibacter</taxon>
    </lineage>
</organism>
<sequence>MMRCLLSGGLFFLVACQHPKKTEAEAPAADDVRTPVTVTEVATTTLQTYVDLNATSAFLQSNFIKATANGYIKQVHVKLGQRVAPGQTAFVIRTKEAEALGNTVNRLDPSFHFTGIIPIRVTAAGYIQELHHQPGDYVQDGEQLAVLTDANSFGFILNIPYELRTYAAPGTALDVTLPDGRRLPGKVARVLPGVDSVAQTQQVLLRVDNAGMLPQNLIGRVRITRSQKQGAQSLPKAAVLSDEAQENFWVMKMIDSITAVKVPVVRGMETSDRVEIVRPQFAAGDRIILTGNYGLPDTAKVIIQKGTQ</sequence>
<protein>
    <submittedName>
        <fullName evidence="1">HlyD family efflux transporter periplasmic adaptor subunit</fullName>
    </submittedName>
</protein>
<keyword evidence="2" id="KW-1185">Reference proteome</keyword>
<dbReference type="PANTHER" id="PTHR30469:SF15">
    <property type="entry name" value="HLYD FAMILY OF SECRETION PROTEINS"/>
    <property type="match status" value="1"/>
</dbReference>
<dbReference type="PROSITE" id="PS51257">
    <property type="entry name" value="PROKAR_LIPOPROTEIN"/>
    <property type="match status" value="1"/>
</dbReference>
<dbReference type="EMBL" id="SJZI01000042">
    <property type="protein sequence ID" value="TCJ14540.1"/>
    <property type="molecule type" value="Genomic_DNA"/>
</dbReference>
<gene>
    <name evidence="1" type="ORF">EPD60_11185</name>
</gene>
<dbReference type="AlphaFoldDB" id="A0A4R1BBZ1"/>
<dbReference type="Gene3D" id="2.40.420.20">
    <property type="match status" value="1"/>
</dbReference>
<dbReference type="PANTHER" id="PTHR30469">
    <property type="entry name" value="MULTIDRUG RESISTANCE PROTEIN MDTA"/>
    <property type="match status" value="1"/>
</dbReference>
<proteinExistence type="predicted"/>
<name>A0A4R1BBZ1_9BACT</name>
<accession>A0A4R1BBZ1</accession>
<dbReference type="Gene3D" id="2.40.50.100">
    <property type="match status" value="1"/>
</dbReference>
<evidence type="ECO:0000313" key="1">
    <source>
        <dbReference type="EMBL" id="TCJ14540.1"/>
    </source>
</evidence>
<dbReference type="OrthoDB" id="1435302at2"/>
<comment type="caution">
    <text evidence="1">The sequence shown here is derived from an EMBL/GenBank/DDBJ whole genome shotgun (WGS) entry which is preliminary data.</text>
</comment>
<dbReference type="SUPFAM" id="SSF51230">
    <property type="entry name" value="Single hybrid motif"/>
    <property type="match status" value="1"/>
</dbReference>
<dbReference type="RefSeq" id="WP_131449530.1">
    <property type="nucleotide sequence ID" value="NZ_SJZI01000042.1"/>
</dbReference>